<reference evidence="2" key="1">
    <citation type="submission" date="2018-02" db="EMBL/GenBank/DDBJ databases">
        <title>Rhizophora mucronata_Transcriptome.</title>
        <authorList>
            <person name="Meera S.P."/>
            <person name="Sreeshan A."/>
            <person name="Augustine A."/>
        </authorList>
    </citation>
    <scope>NUCLEOTIDE SEQUENCE</scope>
    <source>
        <tissue evidence="2">Leaf</tissue>
    </source>
</reference>
<feature type="region of interest" description="Disordered" evidence="1">
    <location>
        <begin position="18"/>
        <end position="83"/>
    </location>
</feature>
<proteinExistence type="predicted"/>
<evidence type="ECO:0000313" key="2">
    <source>
        <dbReference type="EMBL" id="MBX69469.1"/>
    </source>
</evidence>
<feature type="compositionally biased region" description="Polar residues" evidence="1">
    <location>
        <begin position="18"/>
        <end position="50"/>
    </location>
</feature>
<dbReference type="AlphaFoldDB" id="A0A2P2QR18"/>
<name>A0A2P2QR18_RHIMU</name>
<sequence length="83" mass="9129">MYLTHPHTHIFSVSLSLSTRQTRAGGCTNSSPVQSQSEPRYSISSLSQPRSDPPGSLRPESTPSLPPLSSHRRFPEWPSLRGS</sequence>
<feature type="compositionally biased region" description="Low complexity" evidence="1">
    <location>
        <begin position="57"/>
        <end position="69"/>
    </location>
</feature>
<dbReference type="EMBL" id="GGEC01088985">
    <property type="protein sequence ID" value="MBX69469.1"/>
    <property type="molecule type" value="Transcribed_RNA"/>
</dbReference>
<evidence type="ECO:0000256" key="1">
    <source>
        <dbReference type="SAM" id="MobiDB-lite"/>
    </source>
</evidence>
<accession>A0A2P2QR18</accession>
<protein>
    <submittedName>
        <fullName evidence="2">Uncharacterized protein</fullName>
    </submittedName>
</protein>
<organism evidence="2">
    <name type="scientific">Rhizophora mucronata</name>
    <name type="common">Asiatic mangrove</name>
    <dbReference type="NCBI Taxonomy" id="61149"/>
    <lineage>
        <taxon>Eukaryota</taxon>
        <taxon>Viridiplantae</taxon>
        <taxon>Streptophyta</taxon>
        <taxon>Embryophyta</taxon>
        <taxon>Tracheophyta</taxon>
        <taxon>Spermatophyta</taxon>
        <taxon>Magnoliopsida</taxon>
        <taxon>eudicotyledons</taxon>
        <taxon>Gunneridae</taxon>
        <taxon>Pentapetalae</taxon>
        <taxon>rosids</taxon>
        <taxon>fabids</taxon>
        <taxon>Malpighiales</taxon>
        <taxon>Rhizophoraceae</taxon>
        <taxon>Rhizophora</taxon>
    </lineage>
</organism>